<reference evidence="5" key="1">
    <citation type="submission" date="2017-04" db="EMBL/GenBank/DDBJ databases">
        <title>Comparative genomics and description of representatives of a novel lineage of planctomycetes thriving in anoxic sediments.</title>
        <authorList>
            <person name="Spring S."/>
            <person name="Bunk B."/>
            <person name="Sproer C."/>
        </authorList>
    </citation>
    <scope>NUCLEOTIDE SEQUENCE [LARGE SCALE GENOMIC DNA]</scope>
    <source>
        <strain evidence="5">ST-PulAB-D4</strain>
    </source>
</reference>
<dbReference type="RefSeq" id="WP_123806940.1">
    <property type="nucleotide sequence ID" value="NZ_CP021023.1"/>
</dbReference>
<proteinExistence type="predicted"/>
<dbReference type="InterPro" id="IPR038410">
    <property type="entry name" value="GxGYxYP_C_sf"/>
</dbReference>
<dbReference type="Pfam" id="PF14323">
    <property type="entry name" value="GxGYxYP_C"/>
    <property type="match status" value="1"/>
</dbReference>
<evidence type="ECO:0000259" key="3">
    <source>
        <dbReference type="Pfam" id="PF20957"/>
    </source>
</evidence>
<organism evidence="4 5">
    <name type="scientific">Sedimentisphaera salicampi</name>
    <dbReference type="NCBI Taxonomy" id="1941349"/>
    <lineage>
        <taxon>Bacteria</taxon>
        <taxon>Pseudomonadati</taxon>
        <taxon>Planctomycetota</taxon>
        <taxon>Phycisphaerae</taxon>
        <taxon>Sedimentisphaerales</taxon>
        <taxon>Sedimentisphaeraceae</taxon>
        <taxon>Sedimentisphaera</taxon>
    </lineage>
</organism>
<dbReference type="InterPro" id="IPR025832">
    <property type="entry name" value="GxGYxYP_C"/>
</dbReference>
<sequence length="610" mass="69307" precursor="true">MNFSRDNQVIAVLFVCVFSFSANAIANSPRWFPSQEPPEFVLKTNYMGDLGSELPDKMENKKHFGNLMHILAQSVSGLAAKGVNQGKTDEMIWIQKRSSDYQKWFKMTKERLGFEDKGVHSLTSLIKRFKKQGLIEGYIVYSYDDSKGGAYTEREDIDSSLNVATTLAGIRNAILLEENVEVIGRRLGLKRLFDARGKTMDWCYDNVLGELNRNALLTVDPKVGYNRAVAIANRCACVYGINDITAKFSEWLNPPSPVFGWNCGGEAEQTGLVTEYGHFQTATNWALNLPLLSADSENAELRRIKAVEPSDINYNDNRRPAAFIMSDGDNLQWITGKFCMDRRYWANPYHGGFPMGWTICPGHLSQLCPAAFNYLSDTQPKNSGLMEYGGGYYYPDLFAKKRENRLKYLEMHAERISHYLNRTGIKVFSFICKDVDSPEALEAYSLYAKKLKGIYGMIAVQYYPYNGGDGEIFWYKNSEGTEIPVITATHSIWNNARWEGGGTPAKIARLINEDSTDTGFSIVSSHAWSKFNKIPDNDQEAENVPKEASKKQLKNAESGLTPVKWCVDRLNHKDVHVVTPEELIWRVRMEKRPEQTEEVINRLQKKYSER</sequence>
<dbReference type="Pfam" id="PF20957">
    <property type="entry name" value="GxGYxYP_N_2nd"/>
    <property type="match status" value="1"/>
</dbReference>
<name>A0A1W6LJ33_9BACT</name>
<dbReference type="AlphaFoldDB" id="A0A1W6LJ33"/>
<feature type="signal peptide" evidence="1">
    <location>
        <begin position="1"/>
        <end position="24"/>
    </location>
</feature>
<evidence type="ECO:0000313" key="4">
    <source>
        <dbReference type="EMBL" id="ARN55791.1"/>
    </source>
</evidence>
<keyword evidence="1" id="KW-0732">Signal</keyword>
<feature type="chain" id="PRO_5010866035" evidence="1">
    <location>
        <begin position="25"/>
        <end position="610"/>
    </location>
</feature>
<dbReference type="KEGG" id="pbp:STSP1_00156"/>
<dbReference type="STRING" id="1941349.STSP1_00156"/>
<dbReference type="PANTHER" id="PTHR37321">
    <property type="entry name" value="EXPORTED PROTEIN-RELATED"/>
    <property type="match status" value="1"/>
</dbReference>
<dbReference type="EMBL" id="CP021023">
    <property type="protein sequence ID" value="ARN55791.1"/>
    <property type="molecule type" value="Genomic_DNA"/>
</dbReference>
<accession>A0A1W6LJ33</accession>
<gene>
    <name evidence="4" type="ORF">STSP1_00156</name>
</gene>
<dbReference type="InterPro" id="IPR048310">
    <property type="entry name" value="GxGYxYP_N_2nd"/>
</dbReference>
<dbReference type="Gene3D" id="3.20.20.490">
    <property type="entry name" value="GxGYxYP glycoside hydrolase, C-terminal domain"/>
    <property type="match status" value="1"/>
</dbReference>
<evidence type="ECO:0000256" key="1">
    <source>
        <dbReference type="SAM" id="SignalP"/>
    </source>
</evidence>
<feature type="domain" description="GxGYxYP putative glycoside hydrolase second N-terminal" evidence="3">
    <location>
        <begin position="135"/>
        <end position="208"/>
    </location>
</feature>
<evidence type="ECO:0000259" key="2">
    <source>
        <dbReference type="Pfam" id="PF14323"/>
    </source>
</evidence>
<keyword evidence="5" id="KW-1185">Reference proteome</keyword>
<dbReference type="PANTHER" id="PTHR37321:SF1">
    <property type="entry name" value="EXPORTED PROTEIN"/>
    <property type="match status" value="1"/>
</dbReference>
<evidence type="ECO:0000313" key="5">
    <source>
        <dbReference type="Proteomes" id="UP000193334"/>
    </source>
</evidence>
<dbReference type="Proteomes" id="UP000193334">
    <property type="component" value="Chromosome"/>
</dbReference>
<feature type="domain" description="GxGYxYP putative glycoside hydrolase C-terminal" evidence="2">
    <location>
        <begin position="322"/>
        <end position="533"/>
    </location>
</feature>
<protein>
    <submittedName>
        <fullName evidence="4">Uncharacterized protein</fullName>
    </submittedName>
</protein>